<proteinExistence type="predicted"/>
<dbReference type="EMBL" id="ML986582">
    <property type="protein sequence ID" value="KAF2269330.1"/>
    <property type="molecule type" value="Genomic_DNA"/>
</dbReference>
<organism evidence="4 5">
    <name type="scientific">Lojkania enalia</name>
    <dbReference type="NCBI Taxonomy" id="147567"/>
    <lineage>
        <taxon>Eukaryota</taxon>
        <taxon>Fungi</taxon>
        <taxon>Dikarya</taxon>
        <taxon>Ascomycota</taxon>
        <taxon>Pezizomycotina</taxon>
        <taxon>Dothideomycetes</taxon>
        <taxon>Pleosporomycetidae</taxon>
        <taxon>Pleosporales</taxon>
        <taxon>Pleosporales incertae sedis</taxon>
        <taxon>Lojkania</taxon>
    </lineage>
</organism>
<protein>
    <recommendedName>
        <fullName evidence="6">Helicase C-terminal domain-containing protein</fullName>
    </recommendedName>
</protein>
<evidence type="ECO:0000256" key="2">
    <source>
        <dbReference type="ARBA" id="ARBA00022806"/>
    </source>
</evidence>
<dbReference type="GO" id="GO:0004386">
    <property type="term" value="F:helicase activity"/>
    <property type="evidence" value="ECO:0007669"/>
    <property type="project" value="UniProtKB-KW"/>
</dbReference>
<dbReference type="GO" id="GO:0005737">
    <property type="term" value="C:cytoplasm"/>
    <property type="evidence" value="ECO:0007669"/>
    <property type="project" value="TreeGrafter"/>
</dbReference>
<evidence type="ECO:0008006" key="6">
    <source>
        <dbReference type="Google" id="ProtNLM"/>
    </source>
</evidence>
<evidence type="ECO:0000256" key="3">
    <source>
        <dbReference type="SAM" id="MobiDB-lite"/>
    </source>
</evidence>
<keyword evidence="5" id="KW-1185">Reference proteome</keyword>
<evidence type="ECO:0000256" key="1">
    <source>
        <dbReference type="ARBA" id="ARBA00022801"/>
    </source>
</evidence>
<keyword evidence="2" id="KW-0347">Helicase</keyword>
<dbReference type="InterPro" id="IPR027417">
    <property type="entry name" value="P-loop_NTPase"/>
</dbReference>
<dbReference type="AlphaFoldDB" id="A0A9P4NA02"/>
<dbReference type="Proteomes" id="UP000800093">
    <property type="component" value="Unassembled WGS sequence"/>
</dbReference>
<keyword evidence="1" id="KW-0378">Hydrolase</keyword>
<feature type="region of interest" description="Disordered" evidence="3">
    <location>
        <begin position="555"/>
        <end position="600"/>
    </location>
</feature>
<name>A0A9P4NA02_9PLEO</name>
<comment type="caution">
    <text evidence="4">The sequence shown here is derived from an EMBL/GenBank/DDBJ whole genome shotgun (WGS) entry which is preliminary data.</text>
</comment>
<keyword evidence="2" id="KW-0547">Nucleotide-binding</keyword>
<accession>A0A9P4NA02</accession>
<dbReference type="PANTHER" id="PTHR44533">
    <property type="entry name" value="DEAD/H RNA HELICASE, PUTATIVE-RELATED"/>
    <property type="match status" value="1"/>
</dbReference>
<evidence type="ECO:0000313" key="5">
    <source>
        <dbReference type="Proteomes" id="UP000800093"/>
    </source>
</evidence>
<dbReference type="GO" id="GO:0016787">
    <property type="term" value="F:hydrolase activity"/>
    <property type="evidence" value="ECO:0007669"/>
    <property type="project" value="UniProtKB-KW"/>
</dbReference>
<gene>
    <name evidence="4" type="ORF">CC78DRAFT_550782</name>
</gene>
<keyword evidence="2" id="KW-0067">ATP-binding</keyword>
<sequence length="653" mass="73938">MPEDFTFEARDCLTLWESMSKNANEKYSMRKCLGPKDLPTSSLKAVLREWMEDSDFPFEAVHAELSRPLRSPNYRIIQGHNFMDEPAEVDDNGIDDGLREKICRTLLAQLTKAEKSWKESSSKWKATLKEWNDWKREVAKAGKRGPRKVAKKEEGGSDEETLTKADLMREYAEGEMSRWASFNPEYPIDVVEMLFRKGFLRVVIATGTLALGINMPCKTVVFSGDSVFLTALNYRQEAGRAGSRGFDMLGNIHRLISSRLSDINGHFPITTTLGSPFAIRSINALLSQPRLYLGREEPKMTYLLDSRGAPLNFAGCVSHLYYTENSSFASHALLKDGYFHNLHAKIDKNPKAVLRELILIMAHIFGRMCSVVKRSPSVISLLAMPMEANILRRHSSSTLDIFTAYVDTFIKQHVDYPDYAAPITKMKFGGQKIPPSVQNLLRRAPTNVRSSFVALSGHDDAFESIHDLCTTTRSGVFLEEAVVPYVGLYPEESDLLLNAYLYDFFMHRDIRALVEDNRVCRSDIWFVLSDFSMVLATIVTSLSNFMKLTPDSDLDFTEVPGGSEDEEEKREDRDLPPDDPEPTAILADRSSATKMDGWARSHKNDAVKDALKSWEDESDSKPAWDEGMGMVNVLRSFKMLKEDFDTKLKAMWP</sequence>
<dbReference type="SUPFAM" id="SSF52540">
    <property type="entry name" value="P-loop containing nucleoside triphosphate hydrolases"/>
    <property type="match status" value="1"/>
</dbReference>
<evidence type="ECO:0000313" key="4">
    <source>
        <dbReference type="EMBL" id="KAF2269330.1"/>
    </source>
</evidence>
<dbReference type="OrthoDB" id="2320933at2759"/>
<dbReference type="InterPro" id="IPR052431">
    <property type="entry name" value="SKI2_subfamily_helicases"/>
</dbReference>
<dbReference type="Gene3D" id="3.40.50.300">
    <property type="entry name" value="P-loop containing nucleotide triphosphate hydrolases"/>
    <property type="match status" value="1"/>
</dbReference>
<dbReference type="PANTHER" id="PTHR44533:SF4">
    <property type="entry name" value="DEAD_H RNA HELICASE, PUTATIVE-RELATED"/>
    <property type="match status" value="1"/>
</dbReference>
<reference evidence="5" key="1">
    <citation type="journal article" date="2020" name="Stud. Mycol.">
        <title>101 Dothideomycetes genomes: A test case for predicting lifestyles and emergence of pathogens.</title>
        <authorList>
            <person name="Haridas S."/>
            <person name="Albert R."/>
            <person name="Binder M."/>
            <person name="Bloem J."/>
            <person name="LaButti K."/>
            <person name="Salamov A."/>
            <person name="Andreopoulos B."/>
            <person name="Baker S."/>
            <person name="Barry K."/>
            <person name="Bills G."/>
            <person name="Bluhm B."/>
            <person name="Cannon C."/>
            <person name="Castanera R."/>
            <person name="Culley D."/>
            <person name="Daum C."/>
            <person name="Ezra D."/>
            <person name="Gonzalez J."/>
            <person name="Henrissat B."/>
            <person name="Kuo A."/>
            <person name="Liang C."/>
            <person name="Lipzen A."/>
            <person name="Lutzoni F."/>
            <person name="Magnuson J."/>
            <person name="Mondo S."/>
            <person name="Nolan M."/>
            <person name="Ohm R."/>
            <person name="Pangilinan J."/>
            <person name="Park H.-J."/>
            <person name="Ramirez L."/>
            <person name="Alfaro M."/>
            <person name="Sun H."/>
            <person name="Tritt A."/>
            <person name="Yoshinaga Y."/>
            <person name="Zwiers L.-H."/>
            <person name="Turgeon B."/>
            <person name="Goodwin S."/>
            <person name="Spatafora J."/>
            <person name="Crous P."/>
            <person name="Grigoriev I."/>
        </authorList>
    </citation>
    <scope>NUCLEOTIDE SEQUENCE [LARGE SCALE GENOMIC DNA]</scope>
    <source>
        <strain evidence="5">CBS 304.66</strain>
    </source>
</reference>